<feature type="transmembrane region" description="Helical" evidence="1">
    <location>
        <begin position="38"/>
        <end position="57"/>
    </location>
</feature>
<dbReference type="PANTHER" id="PTHR34989:SF1">
    <property type="entry name" value="PROTEIN HDED"/>
    <property type="match status" value="1"/>
</dbReference>
<gene>
    <name evidence="2" type="ORF">BO222_06715</name>
</gene>
<accession>A0A1U7NFU1</accession>
<evidence type="ECO:0008006" key="4">
    <source>
        <dbReference type="Google" id="ProtNLM"/>
    </source>
</evidence>
<dbReference type="Proteomes" id="UP000186341">
    <property type="component" value="Unassembled WGS sequence"/>
</dbReference>
<evidence type="ECO:0000313" key="3">
    <source>
        <dbReference type="Proteomes" id="UP000186341"/>
    </source>
</evidence>
<feature type="transmembrane region" description="Helical" evidence="1">
    <location>
        <begin position="146"/>
        <end position="167"/>
    </location>
</feature>
<feature type="transmembrane region" description="Helical" evidence="1">
    <location>
        <begin position="179"/>
        <end position="196"/>
    </location>
</feature>
<dbReference type="EMBL" id="MPJW01000135">
    <property type="protein sequence ID" value="OLU39453.1"/>
    <property type="molecule type" value="Genomic_DNA"/>
</dbReference>
<keyword evidence="1" id="KW-0812">Transmembrane</keyword>
<dbReference type="Pfam" id="PF03729">
    <property type="entry name" value="DUF308"/>
    <property type="match status" value="2"/>
</dbReference>
<comment type="caution">
    <text evidence="2">The sequence shown here is derived from an EMBL/GenBank/DDBJ whole genome shotgun (WGS) entry which is preliminary data.</text>
</comment>
<dbReference type="GO" id="GO:0005886">
    <property type="term" value="C:plasma membrane"/>
    <property type="evidence" value="ECO:0007669"/>
    <property type="project" value="TreeGrafter"/>
</dbReference>
<dbReference type="AlphaFoldDB" id="A0A1U7NFU1"/>
<sequence length="202" mass="22558">MKNFPFLSDNKGERNHQLPYGEGEMNMKSYLQQTTKQTASLALLYILGGIFMCFFSAGVLINLVRVIGACFLIYGIYQAYLYFAHRTLNSSAAILYGIPCIIGGLILLARPTWLISFFPIVVGVIMLINGILQIQRSMILKDARFTGWGFNTLFAIVLMIGGAFLIFNPMGAVKNLLKIGGIFLIVEGIFMLIQSFETKKYL</sequence>
<name>A0A1U7NFU1_9FIRM</name>
<keyword evidence="1" id="KW-1133">Transmembrane helix</keyword>
<dbReference type="PANTHER" id="PTHR34989">
    <property type="entry name" value="PROTEIN HDED"/>
    <property type="match status" value="1"/>
</dbReference>
<keyword evidence="1" id="KW-0472">Membrane</keyword>
<protein>
    <recommendedName>
        <fullName evidence="4">Acid-resistance membrane protein</fullName>
    </recommendedName>
</protein>
<evidence type="ECO:0000313" key="2">
    <source>
        <dbReference type="EMBL" id="OLU39453.1"/>
    </source>
</evidence>
<reference evidence="2 3" key="1">
    <citation type="submission" date="2016-11" db="EMBL/GenBank/DDBJ databases">
        <title>Description of two novel members of the family Erysipelotrichaceae: Ileibacterium lipovorans gen. nov., sp. nov. and Dubosiella newyorkensis, gen. nov., sp. nov.</title>
        <authorList>
            <person name="Cox L.M."/>
            <person name="Sohn J."/>
            <person name="Tyrrell K.L."/>
            <person name="Citron D.M."/>
            <person name="Lawson P.A."/>
            <person name="Patel N.B."/>
            <person name="Iizumi T."/>
            <person name="Perez-Perez G.I."/>
            <person name="Goldstein E.J."/>
            <person name="Blaser M.J."/>
        </authorList>
    </citation>
    <scope>NUCLEOTIDE SEQUENCE [LARGE SCALE GENOMIC DNA]</scope>
    <source>
        <strain evidence="2 3">NYU-BL-A3</strain>
    </source>
</reference>
<proteinExistence type="predicted"/>
<dbReference type="InterPro" id="IPR052712">
    <property type="entry name" value="Acid_resist_chaperone_HdeD"/>
</dbReference>
<feature type="transmembrane region" description="Helical" evidence="1">
    <location>
        <begin position="63"/>
        <end position="83"/>
    </location>
</feature>
<evidence type="ECO:0000256" key="1">
    <source>
        <dbReference type="SAM" id="Phobius"/>
    </source>
</evidence>
<keyword evidence="3" id="KW-1185">Reference proteome</keyword>
<organism evidence="2 3">
    <name type="scientific">Ileibacterium valens</name>
    <dbReference type="NCBI Taxonomy" id="1862668"/>
    <lineage>
        <taxon>Bacteria</taxon>
        <taxon>Bacillati</taxon>
        <taxon>Bacillota</taxon>
        <taxon>Erysipelotrichia</taxon>
        <taxon>Erysipelotrichales</taxon>
        <taxon>Erysipelotrichaceae</taxon>
        <taxon>Ileibacterium</taxon>
    </lineage>
</organism>
<feature type="transmembrane region" description="Helical" evidence="1">
    <location>
        <begin position="115"/>
        <end position="134"/>
    </location>
</feature>
<feature type="transmembrane region" description="Helical" evidence="1">
    <location>
        <begin position="90"/>
        <end position="109"/>
    </location>
</feature>
<dbReference type="InterPro" id="IPR005325">
    <property type="entry name" value="DUF308_memb"/>
</dbReference>
<dbReference type="RefSeq" id="WP_075819553.1">
    <property type="nucleotide sequence ID" value="NZ_JBCLQM010000012.1"/>
</dbReference>